<feature type="non-terminal residue" evidence="1">
    <location>
        <position position="257"/>
    </location>
</feature>
<accession>A0ABR3GD31</accession>
<evidence type="ECO:0000313" key="2">
    <source>
        <dbReference type="Proteomes" id="UP001447188"/>
    </source>
</evidence>
<dbReference type="EMBL" id="JBBBZM010000116">
    <property type="protein sequence ID" value="KAL0633728.1"/>
    <property type="molecule type" value="Genomic_DNA"/>
</dbReference>
<comment type="caution">
    <text evidence="1">The sequence shown here is derived from an EMBL/GenBank/DDBJ whole genome shotgun (WGS) entry which is preliminary data.</text>
</comment>
<evidence type="ECO:0000313" key="1">
    <source>
        <dbReference type="EMBL" id="KAL0633728.1"/>
    </source>
</evidence>
<protein>
    <recommendedName>
        <fullName evidence="3">F-box domain-containing protein</fullName>
    </recommendedName>
</protein>
<keyword evidence="2" id="KW-1185">Reference proteome</keyword>
<proteinExistence type="predicted"/>
<gene>
    <name evidence="1" type="ORF">Q9L58_007397</name>
</gene>
<name>A0ABR3GD31_9PEZI</name>
<evidence type="ECO:0008006" key="3">
    <source>
        <dbReference type="Google" id="ProtNLM"/>
    </source>
</evidence>
<organism evidence="1 2">
    <name type="scientific">Discina gigas</name>
    <dbReference type="NCBI Taxonomy" id="1032678"/>
    <lineage>
        <taxon>Eukaryota</taxon>
        <taxon>Fungi</taxon>
        <taxon>Dikarya</taxon>
        <taxon>Ascomycota</taxon>
        <taxon>Pezizomycotina</taxon>
        <taxon>Pezizomycetes</taxon>
        <taxon>Pezizales</taxon>
        <taxon>Discinaceae</taxon>
        <taxon>Discina</taxon>
    </lineage>
</organism>
<dbReference type="Proteomes" id="UP001447188">
    <property type="component" value="Unassembled WGS sequence"/>
</dbReference>
<sequence length="257" mass="28815">MPLLSIPHELLLEIIGHVADSAPLTTSYSFNGLKQLAHTCIVLRSLSITLIYASVTIHREAGQLGSLLVDYPHIATCVRHLKIEAPRIWAGDNQRLIRRILERCTKLRELVLEKLPGTGGLRTGFEDETLEYLPVESRRSIKTVAIHGLPLDGLLVHFRRMLGGEFSALQTLRMRSCDVCNPYDVRRHREEQRQFMNAVLLQASAEPPGALKSVQSFLFDAPFPYRLAEESDVGACLANSMPNLKFLSMVTSPNIIY</sequence>
<reference evidence="1 2" key="1">
    <citation type="submission" date="2024-02" db="EMBL/GenBank/DDBJ databases">
        <title>Discinaceae phylogenomics.</title>
        <authorList>
            <person name="Dirks A.C."/>
            <person name="James T.Y."/>
        </authorList>
    </citation>
    <scope>NUCLEOTIDE SEQUENCE [LARGE SCALE GENOMIC DNA]</scope>
    <source>
        <strain evidence="1 2">ACD0624</strain>
    </source>
</reference>